<sequence>MPRVDPQFQPTLSVLGTDLRTDSCGTANGTPVPATAVIRRSWSPGSRRSLREPASPVSEDGSPTATTTTSWPAAARAACSWRAWSSPKKEAPGSTVTSRSGRSPRSASASDPAGSANDWTQAPGWSVLSADVGDVVPVEDDLAGGDRHGAPGKPVEPPVTQGRADRRRPLPAGPATPLPEPSRHRTESTAWNGRSPAADGGVHDPFGPAAVRGTNRLCSMASDDPDHV</sequence>
<reference evidence="2" key="1">
    <citation type="journal article" date="2014" name="Int. J. Syst. Evol. Microbiol.">
        <title>Complete genome sequence of Corynebacterium casei LMG S-19264T (=DSM 44701T), isolated from a smear-ripened cheese.</title>
        <authorList>
            <consortium name="US DOE Joint Genome Institute (JGI-PGF)"/>
            <person name="Walter F."/>
            <person name="Albersmeier A."/>
            <person name="Kalinowski J."/>
            <person name="Ruckert C."/>
        </authorList>
    </citation>
    <scope>NUCLEOTIDE SEQUENCE</scope>
    <source>
        <strain evidence="2">JCM 4386</strain>
    </source>
</reference>
<accession>A0A918LA34</accession>
<feature type="compositionally biased region" description="Pro residues" evidence="1">
    <location>
        <begin position="171"/>
        <end position="180"/>
    </location>
</feature>
<dbReference type="EMBL" id="BMTL01000042">
    <property type="protein sequence ID" value="GGS23316.1"/>
    <property type="molecule type" value="Genomic_DNA"/>
</dbReference>
<organism evidence="2 3">
    <name type="scientific">Streptomyces humidus</name>
    <dbReference type="NCBI Taxonomy" id="52259"/>
    <lineage>
        <taxon>Bacteria</taxon>
        <taxon>Bacillati</taxon>
        <taxon>Actinomycetota</taxon>
        <taxon>Actinomycetes</taxon>
        <taxon>Kitasatosporales</taxon>
        <taxon>Streptomycetaceae</taxon>
        <taxon>Streptomyces</taxon>
    </lineage>
</organism>
<feature type="compositionally biased region" description="Low complexity" evidence="1">
    <location>
        <begin position="98"/>
        <end position="116"/>
    </location>
</feature>
<protein>
    <submittedName>
        <fullName evidence="2">Uncharacterized protein</fullName>
    </submittedName>
</protein>
<feature type="region of interest" description="Disordered" evidence="1">
    <location>
        <begin position="18"/>
        <end position="212"/>
    </location>
</feature>
<proteinExistence type="predicted"/>
<gene>
    <name evidence="2" type="ORF">GCM10010269_72750</name>
</gene>
<dbReference type="Proteomes" id="UP000606194">
    <property type="component" value="Unassembled WGS sequence"/>
</dbReference>
<evidence type="ECO:0000313" key="2">
    <source>
        <dbReference type="EMBL" id="GGS23316.1"/>
    </source>
</evidence>
<dbReference type="AlphaFoldDB" id="A0A918LA34"/>
<feature type="compositionally biased region" description="Low complexity" evidence="1">
    <location>
        <begin position="62"/>
        <end position="86"/>
    </location>
</feature>
<keyword evidence="3" id="KW-1185">Reference proteome</keyword>
<evidence type="ECO:0000256" key="1">
    <source>
        <dbReference type="SAM" id="MobiDB-lite"/>
    </source>
</evidence>
<name>A0A918LA34_9ACTN</name>
<evidence type="ECO:0000313" key="3">
    <source>
        <dbReference type="Proteomes" id="UP000606194"/>
    </source>
</evidence>
<reference evidence="2" key="2">
    <citation type="submission" date="2020-09" db="EMBL/GenBank/DDBJ databases">
        <authorList>
            <person name="Sun Q."/>
            <person name="Ohkuma M."/>
        </authorList>
    </citation>
    <scope>NUCLEOTIDE SEQUENCE</scope>
    <source>
        <strain evidence="2">JCM 4386</strain>
    </source>
</reference>
<comment type="caution">
    <text evidence="2">The sequence shown here is derived from an EMBL/GenBank/DDBJ whole genome shotgun (WGS) entry which is preliminary data.</text>
</comment>